<dbReference type="Proteomes" id="UP001341840">
    <property type="component" value="Unassembled WGS sequence"/>
</dbReference>
<organism evidence="1 2">
    <name type="scientific">Stylosanthes scabra</name>
    <dbReference type="NCBI Taxonomy" id="79078"/>
    <lineage>
        <taxon>Eukaryota</taxon>
        <taxon>Viridiplantae</taxon>
        <taxon>Streptophyta</taxon>
        <taxon>Embryophyta</taxon>
        <taxon>Tracheophyta</taxon>
        <taxon>Spermatophyta</taxon>
        <taxon>Magnoliopsida</taxon>
        <taxon>eudicotyledons</taxon>
        <taxon>Gunneridae</taxon>
        <taxon>Pentapetalae</taxon>
        <taxon>rosids</taxon>
        <taxon>fabids</taxon>
        <taxon>Fabales</taxon>
        <taxon>Fabaceae</taxon>
        <taxon>Papilionoideae</taxon>
        <taxon>50 kb inversion clade</taxon>
        <taxon>dalbergioids sensu lato</taxon>
        <taxon>Dalbergieae</taxon>
        <taxon>Pterocarpus clade</taxon>
        <taxon>Stylosanthes</taxon>
    </lineage>
</organism>
<dbReference type="EMBL" id="JASCZI010271939">
    <property type="protein sequence ID" value="MED6218004.1"/>
    <property type="molecule type" value="Genomic_DNA"/>
</dbReference>
<dbReference type="EC" id="4.1.1.31" evidence="1"/>
<reference evidence="1 2" key="1">
    <citation type="journal article" date="2023" name="Plants (Basel)">
        <title>Bridging the Gap: Combining Genomics and Transcriptomics Approaches to Understand Stylosanthes scabra, an Orphan Legume from the Brazilian Caatinga.</title>
        <authorList>
            <person name="Ferreira-Neto J.R.C."/>
            <person name="da Silva M.D."/>
            <person name="Binneck E."/>
            <person name="de Melo N.F."/>
            <person name="da Silva R.H."/>
            <person name="de Melo A.L.T.M."/>
            <person name="Pandolfi V."/>
            <person name="Bustamante F.O."/>
            <person name="Brasileiro-Vidal A.C."/>
            <person name="Benko-Iseppon A.M."/>
        </authorList>
    </citation>
    <scope>NUCLEOTIDE SEQUENCE [LARGE SCALE GENOMIC DNA]</scope>
    <source>
        <tissue evidence="1">Leaves</tissue>
    </source>
</reference>
<evidence type="ECO:0000313" key="1">
    <source>
        <dbReference type="EMBL" id="MED6218004.1"/>
    </source>
</evidence>
<keyword evidence="2" id="KW-1185">Reference proteome</keyword>
<evidence type="ECO:0000313" key="2">
    <source>
        <dbReference type="Proteomes" id="UP001341840"/>
    </source>
</evidence>
<protein>
    <submittedName>
        <fullName evidence="1">Phosphoenolpyruvate carboxylase</fullName>
        <ecNumber evidence="1">4.1.1.31</ecNumber>
    </submittedName>
</protein>
<gene>
    <name evidence="1" type="primary">PPC4_2</name>
    <name evidence="1" type="ORF">PIB30_022915</name>
</gene>
<proteinExistence type="predicted"/>
<keyword evidence="1" id="KW-0456">Lyase</keyword>
<dbReference type="GO" id="GO:0008964">
    <property type="term" value="F:phosphoenolpyruvate carboxylase activity"/>
    <property type="evidence" value="ECO:0007669"/>
    <property type="project" value="UniProtKB-EC"/>
</dbReference>
<accession>A0ABU6Z6V3</accession>
<comment type="caution">
    <text evidence="1">The sequence shown here is derived from an EMBL/GenBank/DDBJ whole genome shotgun (WGS) entry which is preliminary data.</text>
</comment>
<name>A0ABU6Z6V3_9FABA</name>
<sequence>MTDTTDDIVEDISFQSFEDDCRLLANLLNDVLQREVGTKFIELLDKIRVLAQTKFGFDEYESKRRTEQVMKVLKLCHLNCLCLYGESISINSSIGVLSIMLANAMRYGRVETRSVLG</sequence>